<dbReference type="InterPro" id="IPR006667">
    <property type="entry name" value="SLC41_membr_dom"/>
</dbReference>
<keyword evidence="4 9" id="KW-0812">Transmembrane</keyword>
<dbReference type="EMBL" id="HBGV01000283">
    <property type="protein sequence ID" value="CAD9465507.1"/>
    <property type="molecule type" value="Transcribed_RNA"/>
</dbReference>
<evidence type="ECO:0000256" key="9">
    <source>
        <dbReference type="SAM" id="Phobius"/>
    </source>
</evidence>
<evidence type="ECO:0000256" key="3">
    <source>
        <dbReference type="ARBA" id="ARBA00022448"/>
    </source>
</evidence>
<comment type="subcellular location">
    <subcellularLocation>
        <location evidence="1">Membrane</location>
        <topology evidence="1">Multi-pass membrane protein</topology>
    </subcellularLocation>
</comment>
<dbReference type="AlphaFoldDB" id="A0A7S2DVS8"/>
<reference evidence="11" key="1">
    <citation type="submission" date="2021-01" db="EMBL/GenBank/DDBJ databases">
        <authorList>
            <person name="Corre E."/>
            <person name="Pelletier E."/>
            <person name="Niang G."/>
            <person name="Scheremetjew M."/>
            <person name="Finn R."/>
            <person name="Kale V."/>
            <person name="Holt S."/>
            <person name="Cochrane G."/>
            <person name="Meng A."/>
            <person name="Brown T."/>
            <person name="Cohen L."/>
        </authorList>
    </citation>
    <scope>NUCLEOTIDE SEQUENCE</scope>
    <source>
        <strain evidence="11">CCMP826</strain>
    </source>
</reference>
<dbReference type="PANTHER" id="PTHR41394:SF8">
    <property type="entry name" value="MAGNESIUM TRANSPORTER MGTE"/>
    <property type="match status" value="1"/>
</dbReference>
<evidence type="ECO:0000256" key="4">
    <source>
        <dbReference type="ARBA" id="ARBA00022692"/>
    </source>
</evidence>
<feature type="transmembrane region" description="Helical" evidence="9">
    <location>
        <begin position="309"/>
        <end position="330"/>
    </location>
</feature>
<dbReference type="GO" id="GO:0016020">
    <property type="term" value="C:membrane"/>
    <property type="evidence" value="ECO:0007669"/>
    <property type="project" value="UniProtKB-SubCell"/>
</dbReference>
<evidence type="ECO:0000256" key="1">
    <source>
        <dbReference type="ARBA" id="ARBA00004141"/>
    </source>
</evidence>
<feature type="transmembrane region" description="Helical" evidence="9">
    <location>
        <begin position="163"/>
        <end position="183"/>
    </location>
</feature>
<evidence type="ECO:0000256" key="8">
    <source>
        <dbReference type="SAM" id="MobiDB-lite"/>
    </source>
</evidence>
<gene>
    <name evidence="11" type="ORF">HTAM1171_LOCUS174</name>
</gene>
<dbReference type="PANTHER" id="PTHR41394">
    <property type="entry name" value="MAGNESIUM TRANSPORTER MGTE"/>
    <property type="match status" value="1"/>
</dbReference>
<dbReference type="SUPFAM" id="SSF161093">
    <property type="entry name" value="MgtE membrane domain-like"/>
    <property type="match status" value="1"/>
</dbReference>
<evidence type="ECO:0000313" key="11">
    <source>
        <dbReference type="EMBL" id="CAD9465507.1"/>
    </source>
</evidence>
<feature type="compositionally biased region" description="Low complexity" evidence="8">
    <location>
        <begin position="116"/>
        <end position="127"/>
    </location>
</feature>
<sequence length="334" mass="36591">MTQTTGKRRHLQHRQQQLRIPPSCCIVLELLSFQFPGRSLAHFEIRKTIELSKGSSSNNNNHLQNRRIQEHRWTEYDTAKSGMKDNTNDNDSSASVLRELKETIKRQSEEIESLKKQIASSSSKKSSPTTAQQHHGHGPPPTDDDSGEEYINKRFYNLAIKRVGWLSLFLCSLSLTAFIMNGFEHTLSKQIELAYFVPLLAGHGGNTGGQTVGTVLTALSSKTIQPKKDALRVVSKEAMSGLTVGLLLASIVAPTAHYIMGISAHVSTVLFCTLPLLSTIAATLASAIPLLCVVLGLDPTVISAPAMTTFVDVSGLLSYFLIANTVFRLYGLEL</sequence>
<keyword evidence="3" id="KW-0813">Transport</keyword>
<feature type="compositionally biased region" description="Polar residues" evidence="8">
    <location>
        <begin position="53"/>
        <end position="63"/>
    </location>
</feature>
<dbReference type="Pfam" id="PF01769">
    <property type="entry name" value="MgtE"/>
    <property type="match status" value="1"/>
</dbReference>
<evidence type="ECO:0000259" key="10">
    <source>
        <dbReference type="Pfam" id="PF01769"/>
    </source>
</evidence>
<feature type="region of interest" description="Disordered" evidence="8">
    <location>
        <begin position="111"/>
        <end position="148"/>
    </location>
</feature>
<evidence type="ECO:0000256" key="2">
    <source>
        <dbReference type="ARBA" id="ARBA00009749"/>
    </source>
</evidence>
<evidence type="ECO:0000256" key="6">
    <source>
        <dbReference type="ARBA" id="ARBA00022989"/>
    </source>
</evidence>
<dbReference type="InterPro" id="IPR036739">
    <property type="entry name" value="SLC41_membr_dom_sf"/>
</dbReference>
<organism evidence="11">
    <name type="scientific">Helicotheca tamesis</name>
    <dbReference type="NCBI Taxonomy" id="374047"/>
    <lineage>
        <taxon>Eukaryota</taxon>
        <taxon>Sar</taxon>
        <taxon>Stramenopiles</taxon>
        <taxon>Ochrophyta</taxon>
        <taxon>Bacillariophyta</taxon>
        <taxon>Mediophyceae</taxon>
        <taxon>Lithodesmiophycidae</taxon>
        <taxon>Lithodesmiales</taxon>
        <taxon>Lithodesmiaceae</taxon>
        <taxon>Helicotheca</taxon>
    </lineage>
</organism>
<feature type="transmembrane region" description="Helical" evidence="9">
    <location>
        <begin position="266"/>
        <end position="297"/>
    </location>
</feature>
<proteinExistence type="inferred from homology"/>
<dbReference type="Gene3D" id="1.10.357.20">
    <property type="entry name" value="SLC41 divalent cation transporters, integral membrane domain"/>
    <property type="match status" value="1"/>
</dbReference>
<name>A0A7S2DVS8_9STRA</name>
<evidence type="ECO:0000256" key="7">
    <source>
        <dbReference type="ARBA" id="ARBA00023136"/>
    </source>
</evidence>
<keyword evidence="5" id="KW-0460">Magnesium</keyword>
<feature type="transmembrane region" description="Helical" evidence="9">
    <location>
        <begin position="240"/>
        <end position="260"/>
    </location>
</feature>
<keyword evidence="7 9" id="KW-0472">Membrane</keyword>
<dbReference type="GO" id="GO:0008324">
    <property type="term" value="F:monoatomic cation transmembrane transporter activity"/>
    <property type="evidence" value="ECO:0007669"/>
    <property type="project" value="InterPro"/>
</dbReference>
<comment type="similarity">
    <text evidence="2">Belongs to the SLC41A transporter family.</text>
</comment>
<evidence type="ECO:0000256" key="5">
    <source>
        <dbReference type="ARBA" id="ARBA00022842"/>
    </source>
</evidence>
<feature type="region of interest" description="Disordered" evidence="8">
    <location>
        <begin position="53"/>
        <end position="73"/>
    </location>
</feature>
<feature type="domain" description="SLC41A/MgtE integral membrane" evidence="10">
    <location>
        <begin position="197"/>
        <end position="322"/>
    </location>
</feature>
<keyword evidence="6 9" id="KW-1133">Transmembrane helix</keyword>
<accession>A0A7S2DVS8</accession>
<feature type="transmembrane region" description="Helical" evidence="9">
    <location>
        <begin position="195"/>
        <end position="219"/>
    </location>
</feature>
<protein>
    <recommendedName>
        <fullName evidence="10">SLC41A/MgtE integral membrane domain-containing protein</fullName>
    </recommendedName>
</protein>